<dbReference type="Proteomes" id="UP000267223">
    <property type="component" value="Unassembled WGS sequence"/>
</dbReference>
<dbReference type="OrthoDB" id="661524at2"/>
<evidence type="ECO:0000313" key="2">
    <source>
        <dbReference type="Proteomes" id="UP000267223"/>
    </source>
</evidence>
<protein>
    <submittedName>
        <fullName evidence="1">Uncharacterized protein</fullName>
    </submittedName>
</protein>
<sequence length="121" mass="13334">MNTITTATETKNLAQVGEEIGLAEGIQLVNDFREANPEATPGYYIGRNILDQILSQPGCVGIRFRKCLSNNEEHLVYTGVDADSKDILSFSVVTNTGDIEKYDGIVADRIIIDWDLLDGKK</sequence>
<gene>
    <name evidence="1" type="ORF">EFY79_15980</name>
</gene>
<dbReference type="RefSeq" id="WP_123121739.1">
    <property type="nucleotide sequence ID" value="NZ_RJJR01000014.1"/>
</dbReference>
<keyword evidence="2" id="KW-1185">Reference proteome</keyword>
<dbReference type="EMBL" id="RJJR01000014">
    <property type="protein sequence ID" value="RNI34198.1"/>
    <property type="molecule type" value="Genomic_DNA"/>
</dbReference>
<dbReference type="AlphaFoldDB" id="A0A3M9NB62"/>
<comment type="caution">
    <text evidence="1">The sequence shown here is derived from an EMBL/GenBank/DDBJ whole genome shotgun (WGS) entry which is preliminary data.</text>
</comment>
<proteinExistence type="predicted"/>
<name>A0A3M9NB62_9BACT</name>
<organism evidence="1 2">
    <name type="scientific">Hanamia caeni</name>
    <dbReference type="NCBI Taxonomy" id="2294116"/>
    <lineage>
        <taxon>Bacteria</taxon>
        <taxon>Pseudomonadati</taxon>
        <taxon>Bacteroidota</taxon>
        <taxon>Chitinophagia</taxon>
        <taxon>Chitinophagales</taxon>
        <taxon>Chitinophagaceae</taxon>
        <taxon>Hanamia</taxon>
    </lineage>
</organism>
<accession>A0A3M9NB62</accession>
<evidence type="ECO:0000313" key="1">
    <source>
        <dbReference type="EMBL" id="RNI34198.1"/>
    </source>
</evidence>
<reference evidence="1 2" key="1">
    <citation type="submission" date="2018-11" db="EMBL/GenBank/DDBJ databases">
        <title>Draft genome sequence of Ferruginibacter sp. BO-59.</title>
        <authorList>
            <person name="Im W.T."/>
        </authorList>
    </citation>
    <scope>NUCLEOTIDE SEQUENCE [LARGE SCALE GENOMIC DNA]</scope>
    <source>
        <strain evidence="1 2">BO-59</strain>
    </source>
</reference>